<protein>
    <submittedName>
        <fullName evidence="2">Uncharacterized protein</fullName>
    </submittedName>
</protein>
<dbReference type="Proteomes" id="UP000663866">
    <property type="component" value="Unassembled WGS sequence"/>
</dbReference>
<organism evidence="2 3">
    <name type="scientific">Rotaria magnacalcarata</name>
    <dbReference type="NCBI Taxonomy" id="392030"/>
    <lineage>
        <taxon>Eukaryota</taxon>
        <taxon>Metazoa</taxon>
        <taxon>Spiralia</taxon>
        <taxon>Gnathifera</taxon>
        <taxon>Rotifera</taxon>
        <taxon>Eurotatoria</taxon>
        <taxon>Bdelloidea</taxon>
        <taxon>Philodinida</taxon>
        <taxon>Philodinidae</taxon>
        <taxon>Rotaria</taxon>
    </lineage>
</organism>
<sequence>GAINHDQNNNGDHYLSDNALGHTTTRRAKQDNDNFRKQQQLQPATTSRPGAISNAGTLNMTNDISPHRQQNTYMATTDTN</sequence>
<evidence type="ECO:0000313" key="3">
    <source>
        <dbReference type="Proteomes" id="UP000663866"/>
    </source>
</evidence>
<accession>A0A821ND68</accession>
<feature type="compositionally biased region" description="Polar residues" evidence="1">
    <location>
        <begin position="37"/>
        <end position="80"/>
    </location>
</feature>
<feature type="compositionally biased region" description="Polar residues" evidence="1">
    <location>
        <begin position="1"/>
        <end position="11"/>
    </location>
</feature>
<proteinExistence type="predicted"/>
<evidence type="ECO:0000313" key="2">
    <source>
        <dbReference type="EMBL" id="CAF4782625.1"/>
    </source>
</evidence>
<dbReference type="EMBL" id="CAJOBG010122098">
    <property type="protein sequence ID" value="CAF4782625.1"/>
    <property type="molecule type" value="Genomic_DNA"/>
</dbReference>
<feature type="non-terminal residue" evidence="2">
    <location>
        <position position="80"/>
    </location>
</feature>
<feature type="non-terminal residue" evidence="2">
    <location>
        <position position="1"/>
    </location>
</feature>
<dbReference type="AlphaFoldDB" id="A0A821ND68"/>
<evidence type="ECO:0000256" key="1">
    <source>
        <dbReference type="SAM" id="MobiDB-lite"/>
    </source>
</evidence>
<name>A0A821ND68_9BILA</name>
<comment type="caution">
    <text evidence="2">The sequence shown here is derived from an EMBL/GenBank/DDBJ whole genome shotgun (WGS) entry which is preliminary data.</text>
</comment>
<reference evidence="2" key="1">
    <citation type="submission" date="2021-02" db="EMBL/GenBank/DDBJ databases">
        <authorList>
            <person name="Nowell W R."/>
        </authorList>
    </citation>
    <scope>NUCLEOTIDE SEQUENCE</scope>
</reference>
<keyword evidence="3" id="KW-1185">Reference proteome</keyword>
<feature type="region of interest" description="Disordered" evidence="1">
    <location>
        <begin position="1"/>
        <end position="80"/>
    </location>
</feature>
<gene>
    <name evidence="2" type="ORF">OVN521_LOCUS51233</name>
</gene>